<dbReference type="PATRIC" id="fig|742737.3.peg.4313"/>
<comment type="caution">
    <text evidence="3">The sequence shown here is derived from an EMBL/GenBank/DDBJ whole genome shotgun (WGS) entry which is preliminary data.</text>
</comment>
<evidence type="ECO:0000256" key="1">
    <source>
        <dbReference type="SAM" id="Coils"/>
    </source>
</evidence>
<evidence type="ECO:0000313" key="3">
    <source>
        <dbReference type="EMBL" id="EHI57220.1"/>
    </source>
</evidence>
<organism evidence="3 4">
    <name type="scientific">Hungatella hathewayi WAL-18680</name>
    <dbReference type="NCBI Taxonomy" id="742737"/>
    <lineage>
        <taxon>Bacteria</taxon>
        <taxon>Bacillati</taxon>
        <taxon>Bacillota</taxon>
        <taxon>Clostridia</taxon>
        <taxon>Lachnospirales</taxon>
        <taxon>Lachnospiraceae</taxon>
        <taxon>Hungatella</taxon>
    </lineage>
</organism>
<reference evidence="3 4" key="1">
    <citation type="submission" date="2011-08" db="EMBL/GenBank/DDBJ databases">
        <title>The Genome Sequence of Clostridium hathewayi WAL-18680.</title>
        <authorList>
            <consortium name="The Broad Institute Genome Sequencing Platform"/>
            <person name="Earl A."/>
            <person name="Ward D."/>
            <person name="Feldgarden M."/>
            <person name="Gevers D."/>
            <person name="Finegold S.M."/>
            <person name="Summanen P.H."/>
            <person name="Molitoris D.R."/>
            <person name="Song M."/>
            <person name="Daigneault M."/>
            <person name="Allen-Vercoe E."/>
            <person name="Young S.K."/>
            <person name="Zeng Q."/>
            <person name="Gargeya S."/>
            <person name="Fitzgerald M."/>
            <person name="Haas B."/>
            <person name="Abouelleil A."/>
            <person name="Alvarado L."/>
            <person name="Arachchi H.M."/>
            <person name="Berlin A."/>
            <person name="Brown A."/>
            <person name="Chapman S.B."/>
            <person name="Chen Z."/>
            <person name="Dunbar C."/>
            <person name="Freedman E."/>
            <person name="Gearin G."/>
            <person name="Gellesch M."/>
            <person name="Goldberg J."/>
            <person name="Griggs A."/>
            <person name="Gujja S."/>
            <person name="Heiman D."/>
            <person name="Howarth C."/>
            <person name="Larson L."/>
            <person name="Lui A."/>
            <person name="MacDonald P.J.P."/>
            <person name="Montmayeur A."/>
            <person name="Murphy C."/>
            <person name="Neiman D."/>
            <person name="Pearson M."/>
            <person name="Priest M."/>
            <person name="Roberts A."/>
            <person name="Saif S."/>
            <person name="Shea T."/>
            <person name="Shenoy N."/>
            <person name="Sisk P."/>
            <person name="Stolte C."/>
            <person name="Sykes S."/>
            <person name="Wortman J."/>
            <person name="Nusbaum C."/>
            <person name="Birren B."/>
        </authorList>
    </citation>
    <scope>NUCLEOTIDE SEQUENCE [LARGE SCALE GENOMIC DNA]</scope>
    <source>
        <strain evidence="3 4">WAL-18680</strain>
    </source>
</reference>
<keyword evidence="1" id="KW-0175">Coiled coil</keyword>
<sequence length="385" mass="43297">MNRWRQITACTMLALFVVAVPINSFAAELSDYDEETQERLKDNKLEYDELEDLISVYNPDYKKGTDSIQESIDALDMDVSEIEMNIEMLKREADNMKDVGNMIGYQSYMTAAASMKASMLEMHKTMRKNYDTPTVKHNLNVGRYQLTSVAQMLMSQNQVLTSNREMAAKAEELAEEAYRSTQTQLSLNMGTEADLLNAKKGVEQSLNGLAQIDAGLLQIRQTLFMMTGWSYDANPEIGIVPVIDPQVIAGINLEEDKIKAIGNNSTLIDSRQKDTSRGTTASRLTYDRTMSEKEQKVCIAIEQLYDTLQQKRIESEAANAAFASAEAVKRGDDEKYRMGIYGKLEYLQAEVAYLTQKSAKEAADMALVNAYNDYQWGVKGILTIE</sequence>
<name>G5ILF1_9FIRM</name>
<proteinExistence type="predicted"/>
<keyword evidence="4" id="KW-1185">Reference proteome</keyword>
<accession>G5ILF1</accession>
<evidence type="ECO:0000256" key="2">
    <source>
        <dbReference type="SAM" id="SignalP"/>
    </source>
</evidence>
<dbReference type="AlphaFoldDB" id="G5ILF1"/>
<dbReference type="EMBL" id="ADLN01000120">
    <property type="protein sequence ID" value="EHI57220.1"/>
    <property type="molecule type" value="Genomic_DNA"/>
</dbReference>
<dbReference type="RefSeq" id="WP_006782317.1">
    <property type="nucleotide sequence ID" value="NZ_CP040506.1"/>
</dbReference>
<protein>
    <recommendedName>
        <fullName evidence="5">Outer membrane efflux protein</fullName>
    </recommendedName>
</protein>
<dbReference type="HOGENOM" id="CLU_051144_0_0_9"/>
<dbReference type="Proteomes" id="UP000005384">
    <property type="component" value="Unassembled WGS sequence"/>
</dbReference>
<dbReference type="SUPFAM" id="SSF56954">
    <property type="entry name" value="Outer membrane efflux proteins (OEP)"/>
    <property type="match status" value="1"/>
</dbReference>
<feature type="signal peptide" evidence="2">
    <location>
        <begin position="1"/>
        <end position="26"/>
    </location>
</feature>
<evidence type="ECO:0008006" key="5">
    <source>
        <dbReference type="Google" id="ProtNLM"/>
    </source>
</evidence>
<dbReference type="Gene3D" id="1.20.1600.10">
    <property type="entry name" value="Outer membrane efflux proteins (OEP)"/>
    <property type="match status" value="1"/>
</dbReference>
<keyword evidence="2" id="KW-0732">Signal</keyword>
<feature type="coiled-coil region" evidence="1">
    <location>
        <begin position="33"/>
        <end position="99"/>
    </location>
</feature>
<gene>
    <name evidence="3" type="ORF">HMPREF9473_04329</name>
</gene>
<feature type="chain" id="PRO_5003478807" description="Outer membrane efflux protein" evidence="2">
    <location>
        <begin position="27"/>
        <end position="385"/>
    </location>
</feature>
<evidence type="ECO:0000313" key="4">
    <source>
        <dbReference type="Proteomes" id="UP000005384"/>
    </source>
</evidence>